<keyword evidence="2" id="KW-0732">Signal</keyword>
<dbReference type="InterPro" id="IPR014044">
    <property type="entry name" value="CAP_dom"/>
</dbReference>
<feature type="signal peptide" evidence="2">
    <location>
        <begin position="1"/>
        <end position="28"/>
    </location>
</feature>
<dbReference type="InterPro" id="IPR035940">
    <property type="entry name" value="CAP_sf"/>
</dbReference>
<dbReference type="Proteomes" id="UP001648503">
    <property type="component" value="Unassembled WGS sequence"/>
</dbReference>
<feature type="region of interest" description="Disordered" evidence="1">
    <location>
        <begin position="111"/>
        <end position="179"/>
    </location>
</feature>
<feature type="region of interest" description="Disordered" evidence="1">
    <location>
        <begin position="273"/>
        <end position="303"/>
    </location>
</feature>
<dbReference type="InterPro" id="IPR001283">
    <property type="entry name" value="CRISP-related"/>
</dbReference>
<evidence type="ECO:0000256" key="2">
    <source>
        <dbReference type="SAM" id="SignalP"/>
    </source>
</evidence>
<gene>
    <name evidence="4" type="ORF">BASA50_004974</name>
</gene>
<dbReference type="PANTHER" id="PTHR10334">
    <property type="entry name" value="CYSTEINE-RICH SECRETORY PROTEIN-RELATED"/>
    <property type="match status" value="1"/>
</dbReference>
<protein>
    <recommendedName>
        <fullName evidence="3">SCP domain-containing protein</fullName>
    </recommendedName>
</protein>
<dbReference type="SMART" id="SM00198">
    <property type="entry name" value="SCP"/>
    <property type="match status" value="1"/>
</dbReference>
<feature type="chain" id="PRO_5045514028" description="SCP domain-containing protein" evidence="2">
    <location>
        <begin position="29"/>
        <end position="424"/>
    </location>
</feature>
<feature type="compositionally biased region" description="Basic and acidic residues" evidence="1">
    <location>
        <begin position="273"/>
        <end position="286"/>
    </location>
</feature>
<feature type="domain" description="SCP" evidence="3">
    <location>
        <begin position="299"/>
        <end position="419"/>
    </location>
</feature>
<dbReference type="SUPFAM" id="SSF55797">
    <property type="entry name" value="PR-1-like"/>
    <property type="match status" value="1"/>
</dbReference>
<name>A0ABQ8FEG7_9FUNG</name>
<reference evidence="4 5" key="1">
    <citation type="submission" date="2021-02" db="EMBL/GenBank/DDBJ databases">
        <title>Variation within the Batrachochytrium salamandrivorans European outbreak.</title>
        <authorList>
            <person name="Kelly M."/>
            <person name="Pasmans F."/>
            <person name="Shea T.P."/>
            <person name="Munoz J.F."/>
            <person name="Carranza S."/>
            <person name="Cuomo C.A."/>
            <person name="Martel A."/>
        </authorList>
    </citation>
    <scope>NUCLEOTIDE SEQUENCE [LARGE SCALE GENOMIC DNA]</scope>
    <source>
        <strain evidence="4 5">AMFP18/2</strain>
    </source>
</reference>
<dbReference type="PRINTS" id="PR00837">
    <property type="entry name" value="V5TPXLIKE"/>
</dbReference>
<comment type="caution">
    <text evidence="4">The sequence shown here is derived from an EMBL/GenBank/DDBJ whole genome shotgun (WGS) entry which is preliminary data.</text>
</comment>
<dbReference type="EMBL" id="JAFCIX010000204">
    <property type="protein sequence ID" value="KAH6596643.1"/>
    <property type="molecule type" value="Genomic_DNA"/>
</dbReference>
<feature type="region of interest" description="Disordered" evidence="1">
    <location>
        <begin position="206"/>
        <end position="238"/>
    </location>
</feature>
<evidence type="ECO:0000313" key="5">
    <source>
        <dbReference type="Proteomes" id="UP001648503"/>
    </source>
</evidence>
<evidence type="ECO:0000313" key="4">
    <source>
        <dbReference type="EMBL" id="KAH6596643.1"/>
    </source>
</evidence>
<dbReference type="Pfam" id="PF00188">
    <property type="entry name" value="CAP"/>
    <property type="match status" value="1"/>
</dbReference>
<proteinExistence type="predicted"/>
<organism evidence="4 5">
    <name type="scientific">Batrachochytrium salamandrivorans</name>
    <dbReference type="NCBI Taxonomy" id="1357716"/>
    <lineage>
        <taxon>Eukaryota</taxon>
        <taxon>Fungi</taxon>
        <taxon>Fungi incertae sedis</taxon>
        <taxon>Chytridiomycota</taxon>
        <taxon>Chytridiomycota incertae sedis</taxon>
        <taxon>Chytridiomycetes</taxon>
        <taxon>Rhizophydiales</taxon>
        <taxon>Rhizophydiales incertae sedis</taxon>
        <taxon>Batrachochytrium</taxon>
    </lineage>
</organism>
<dbReference type="Gene3D" id="3.40.33.10">
    <property type="entry name" value="CAP"/>
    <property type="match status" value="1"/>
</dbReference>
<sequence length="424" mass="50198">MVACNTLISPLAAMLVGYIALTSTPVLAIHGDDKPPPKNSLSAHLQPAQEVYTPVPIEQRNGCKAAFQGPTQEELEAIQAAEVRRIQRLLDMQIAEEKMREKELAALVKKEEEERLKKEQEKKERLQKAEEERIRKEQEKKERLQKEEEERIRKEQEKKERLQKEEEERIRKEKEKKERLQKIEEERLQKEEEEKKRLQKIEEEKRLQKEEEERQWKKEQEEKERLRKAEEERIRKEEEEEKRWRKEEEEKRLRKEEEEKRLRKEEEEEKRWRKEEEEKRRRKEQESQASSQHQTHEGGSSGLCISLHNELRARHGKPALIYDVNLARMAAVTASTPYLKHDYTGQNLYTGTDPSCHGAVMAWYDEIRTLSNTRSAKISSVLAHAGHFTQLISEKSIRIGCAIGKKTVCNYSPPGNIMGATIEW</sequence>
<keyword evidence="5" id="KW-1185">Reference proteome</keyword>
<accession>A0ABQ8FEG7</accession>
<evidence type="ECO:0000256" key="1">
    <source>
        <dbReference type="SAM" id="MobiDB-lite"/>
    </source>
</evidence>
<evidence type="ECO:0000259" key="3">
    <source>
        <dbReference type="SMART" id="SM00198"/>
    </source>
</evidence>